<feature type="transmembrane region" description="Helical" evidence="1">
    <location>
        <begin position="102"/>
        <end position="122"/>
    </location>
</feature>
<evidence type="ECO:0000313" key="2">
    <source>
        <dbReference type="EMBL" id="VAX33192.1"/>
    </source>
</evidence>
<feature type="transmembrane region" description="Helical" evidence="1">
    <location>
        <begin position="21"/>
        <end position="40"/>
    </location>
</feature>
<gene>
    <name evidence="2" type="ORF">MNBD_NITROSPINAE05-258</name>
</gene>
<keyword evidence="1" id="KW-1133">Transmembrane helix</keyword>
<dbReference type="AlphaFoldDB" id="A0A3B1CXK8"/>
<accession>A0A3B1CXK8</accession>
<protein>
    <submittedName>
        <fullName evidence="2">Uncharacterized protein</fullName>
    </submittedName>
</protein>
<keyword evidence="1" id="KW-0472">Membrane</keyword>
<name>A0A3B1CXK8_9ZZZZ</name>
<evidence type="ECO:0000256" key="1">
    <source>
        <dbReference type="SAM" id="Phobius"/>
    </source>
</evidence>
<feature type="transmembrane region" description="Helical" evidence="1">
    <location>
        <begin position="76"/>
        <end position="96"/>
    </location>
</feature>
<sequence>MDLNIEVPKKISDADTKKYQIAGYGFLGLNSIYVALAWGFMPPFMPEFPKAVFWPLVLVLILLLTKQIMDRKTTWVKTLAVMSGFRFLASSGLVLSGDYLPVVPYFLPCFLIAFYLLGRAGWNWP</sequence>
<organism evidence="2">
    <name type="scientific">hydrothermal vent metagenome</name>
    <dbReference type="NCBI Taxonomy" id="652676"/>
    <lineage>
        <taxon>unclassified sequences</taxon>
        <taxon>metagenomes</taxon>
        <taxon>ecological metagenomes</taxon>
    </lineage>
</organism>
<keyword evidence="1" id="KW-0812">Transmembrane</keyword>
<proteinExistence type="predicted"/>
<dbReference type="EMBL" id="UOGG01000237">
    <property type="protein sequence ID" value="VAX33192.1"/>
    <property type="molecule type" value="Genomic_DNA"/>
</dbReference>
<feature type="transmembrane region" description="Helical" evidence="1">
    <location>
        <begin position="52"/>
        <end position="69"/>
    </location>
</feature>
<reference evidence="2" key="1">
    <citation type="submission" date="2018-06" db="EMBL/GenBank/DDBJ databases">
        <authorList>
            <person name="Zhirakovskaya E."/>
        </authorList>
    </citation>
    <scope>NUCLEOTIDE SEQUENCE</scope>
</reference>